<dbReference type="GeneID" id="111296038"/>
<comment type="similarity">
    <text evidence="2 6">Belongs to the iron/ascorbate-dependent oxidoreductase family.</text>
</comment>
<dbReference type="SUPFAM" id="SSF51197">
    <property type="entry name" value="Clavaminate synthase-like"/>
    <property type="match status" value="1"/>
</dbReference>
<gene>
    <name evidence="9" type="primary">LOC111296038</name>
</gene>
<sequence>MVPKTLLFSPYNLYLNDGVKNCMKQKSLETNRFKKMAAATTGVITSNEDRMKDIKEFDQSKVGVKGLVDSGIASIPKIFIQPLETLSTLNPYQTNTSIPVIDLENITSQAHRPKLVQQIKEAASEWGFFQVINHGIPVSLLEETIQAVKSFHEQPKEIKAKYYSREERSSMLYSSNNDLYRAKAATWHDYLQIWMSPKEQSAKVEDIPEILRKESLEWDCCAKKVAEDVMELLCEGIGLESSKFKDMTLSGERVFVGVYYPYCPQPNLTLGLTPHTDPATLTVLLQNQVSGLQVKHGEEWVDVKPLPGALIINIADLLQIISNGEYNSVQHRVRANSCEEPRISVVEFLNFSKWEESGYGPLPELVSAEKPPRYRQFTKADFVNNFYSKGLDSKSLVGKLKL</sequence>
<reference evidence="9" key="1">
    <citation type="submission" date="2025-08" db="UniProtKB">
        <authorList>
            <consortium name="RefSeq"/>
        </authorList>
    </citation>
    <scope>IDENTIFICATION</scope>
    <source>
        <tissue evidence="9">Fruit stalk</tissue>
    </source>
</reference>
<dbReference type="Gene3D" id="2.60.120.330">
    <property type="entry name" value="B-lactam Antibiotic, Isopenicillin N Synthase, Chain"/>
    <property type="match status" value="1"/>
</dbReference>
<dbReference type="PROSITE" id="PS51471">
    <property type="entry name" value="FE2OG_OXY"/>
    <property type="match status" value="1"/>
</dbReference>
<dbReference type="GO" id="GO:0051213">
    <property type="term" value="F:dioxygenase activity"/>
    <property type="evidence" value="ECO:0007669"/>
    <property type="project" value="UniProtKB-ARBA"/>
</dbReference>
<evidence type="ECO:0000256" key="5">
    <source>
        <dbReference type="ARBA" id="ARBA00023004"/>
    </source>
</evidence>
<dbReference type="OrthoDB" id="288590at2759"/>
<evidence type="ECO:0000256" key="6">
    <source>
        <dbReference type="RuleBase" id="RU003682"/>
    </source>
</evidence>
<dbReference type="RefSeq" id="XP_022745784.1">
    <property type="nucleotide sequence ID" value="XM_022890049.1"/>
</dbReference>
<evidence type="ECO:0000256" key="2">
    <source>
        <dbReference type="ARBA" id="ARBA00008056"/>
    </source>
</evidence>
<dbReference type="AlphaFoldDB" id="A0A6P5YZ10"/>
<dbReference type="InterPro" id="IPR026992">
    <property type="entry name" value="DIOX_N"/>
</dbReference>
<evidence type="ECO:0000313" key="9">
    <source>
        <dbReference type="RefSeq" id="XP_022745784.1"/>
    </source>
</evidence>
<dbReference type="FunFam" id="2.60.120.330:FF:000005">
    <property type="entry name" value="1-aminocyclopropane-1-carboxylate oxidase homolog 1"/>
    <property type="match status" value="1"/>
</dbReference>
<evidence type="ECO:0000256" key="3">
    <source>
        <dbReference type="ARBA" id="ARBA00022723"/>
    </source>
</evidence>
<dbReference type="KEGG" id="dzi:111296038"/>
<keyword evidence="3 6" id="KW-0479">Metal-binding</keyword>
<accession>A0A6P5YZ10</accession>
<evidence type="ECO:0000256" key="4">
    <source>
        <dbReference type="ARBA" id="ARBA00023002"/>
    </source>
</evidence>
<protein>
    <submittedName>
        <fullName evidence="9">1-aminocyclopropane-1-carboxylate oxidase homolog 4-like</fullName>
    </submittedName>
</protein>
<dbReference type="GO" id="GO:0046872">
    <property type="term" value="F:metal ion binding"/>
    <property type="evidence" value="ECO:0007669"/>
    <property type="project" value="UniProtKB-KW"/>
</dbReference>
<name>A0A6P5YZ10_DURZI</name>
<dbReference type="PANTHER" id="PTHR10209">
    <property type="entry name" value="OXIDOREDUCTASE, 2OG-FE II OXYGENASE FAMILY PROTEIN"/>
    <property type="match status" value="1"/>
</dbReference>
<evidence type="ECO:0000259" key="7">
    <source>
        <dbReference type="PROSITE" id="PS51471"/>
    </source>
</evidence>
<keyword evidence="4 6" id="KW-0560">Oxidoreductase</keyword>
<keyword evidence="8" id="KW-1185">Reference proteome</keyword>
<dbReference type="Proteomes" id="UP000515121">
    <property type="component" value="Unplaced"/>
</dbReference>
<dbReference type="InterPro" id="IPR027443">
    <property type="entry name" value="IPNS-like_sf"/>
</dbReference>
<comment type="cofactor">
    <cofactor evidence="1">
        <name>Fe cation</name>
        <dbReference type="ChEBI" id="CHEBI:24875"/>
    </cofactor>
</comment>
<organism evidence="8 9">
    <name type="scientific">Durio zibethinus</name>
    <name type="common">Durian</name>
    <dbReference type="NCBI Taxonomy" id="66656"/>
    <lineage>
        <taxon>Eukaryota</taxon>
        <taxon>Viridiplantae</taxon>
        <taxon>Streptophyta</taxon>
        <taxon>Embryophyta</taxon>
        <taxon>Tracheophyta</taxon>
        <taxon>Spermatophyta</taxon>
        <taxon>Magnoliopsida</taxon>
        <taxon>eudicotyledons</taxon>
        <taxon>Gunneridae</taxon>
        <taxon>Pentapetalae</taxon>
        <taxon>rosids</taxon>
        <taxon>malvids</taxon>
        <taxon>Malvales</taxon>
        <taxon>Malvaceae</taxon>
        <taxon>Helicteroideae</taxon>
        <taxon>Durio</taxon>
    </lineage>
</organism>
<feature type="domain" description="Fe2OG dioxygenase" evidence="7">
    <location>
        <begin position="250"/>
        <end position="351"/>
    </location>
</feature>
<dbReference type="InterPro" id="IPR044861">
    <property type="entry name" value="IPNS-like_FE2OG_OXY"/>
</dbReference>
<keyword evidence="5 6" id="KW-0408">Iron</keyword>
<proteinExistence type="inferred from homology"/>
<evidence type="ECO:0000313" key="8">
    <source>
        <dbReference type="Proteomes" id="UP000515121"/>
    </source>
</evidence>
<evidence type="ECO:0000256" key="1">
    <source>
        <dbReference type="ARBA" id="ARBA00001962"/>
    </source>
</evidence>
<dbReference type="PANTHER" id="PTHR10209:SF546">
    <property type="entry name" value="1-AMINOCYCLOPROPANE-1-CARBOXYLATE OXIDASE HOMOLOG 4-LIKE"/>
    <property type="match status" value="1"/>
</dbReference>
<dbReference type="Pfam" id="PF14226">
    <property type="entry name" value="DIOX_N"/>
    <property type="match status" value="1"/>
</dbReference>
<dbReference type="InterPro" id="IPR005123">
    <property type="entry name" value="Oxoglu/Fe-dep_dioxygenase_dom"/>
</dbReference>
<dbReference type="Pfam" id="PF03171">
    <property type="entry name" value="2OG-FeII_Oxy"/>
    <property type="match status" value="1"/>
</dbReference>